<dbReference type="Proteomes" id="UP000186104">
    <property type="component" value="Chromosome"/>
</dbReference>
<feature type="transmembrane region" description="Helical" evidence="1">
    <location>
        <begin position="44"/>
        <end position="62"/>
    </location>
</feature>
<keyword evidence="1" id="KW-0812">Transmembrane</keyword>
<feature type="transmembrane region" description="Helical" evidence="1">
    <location>
        <begin position="12"/>
        <end position="38"/>
    </location>
</feature>
<keyword evidence="3" id="KW-1185">Reference proteome</keyword>
<evidence type="ECO:0000313" key="3">
    <source>
        <dbReference type="Proteomes" id="UP000186104"/>
    </source>
</evidence>
<keyword evidence="1" id="KW-1133">Transmembrane helix</keyword>
<accession>A0A173LNC2</accession>
<evidence type="ECO:0000313" key="2">
    <source>
        <dbReference type="EMBL" id="ANI92212.1"/>
    </source>
</evidence>
<dbReference type="EMBL" id="CP015961">
    <property type="protein sequence ID" value="ANI92212.1"/>
    <property type="molecule type" value="Genomic_DNA"/>
</dbReference>
<name>A0A173LNC2_9ACTN</name>
<dbReference type="KEGG" id="dtm:BJL86_1430"/>
<protein>
    <submittedName>
        <fullName evidence="2">Uncharacterized protein</fullName>
    </submittedName>
</protein>
<dbReference type="RefSeq" id="WP_231887161.1">
    <property type="nucleotide sequence ID" value="NZ_CP015961.1"/>
</dbReference>
<gene>
    <name evidence="2" type="ORF">BJL86_1430</name>
</gene>
<sequence length="84" mass="8803">MAENNRKRVPISFAALALVVVSAAIAVLLLTVVGVALVPVGAKPWVLIVGLIATVGAMALSSRYMTNKAIEREFGPAQSDAERE</sequence>
<dbReference type="STRING" id="499555.BJL86_1430"/>
<organism evidence="2 3">
    <name type="scientific">Dietzia timorensis</name>
    <dbReference type="NCBI Taxonomy" id="499555"/>
    <lineage>
        <taxon>Bacteria</taxon>
        <taxon>Bacillati</taxon>
        <taxon>Actinomycetota</taxon>
        <taxon>Actinomycetes</taxon>
        <taxon>Mycobacteriales</taxon>
        <taxon>Dietziaceae</taxon>
        <taxon>Dietzia</taxon>
    </lineage>
</organism>
<evidence type="ECO:0000256" key="1">
    <source>
        <dbReference type="SAM" id="Phobius"/>
    </source>
</evidence>
<dbReference type="AlphaFoldDB" id="A0A173LNC2"/>
<proteinExistence type="predicted"/>
<reference evidence="2 3" key="1">
    <citation type="submission" date="2016-06" db="EMBL/GenBank/DDBJ databases">
        <title>Complete genome sequence of a saline-alkali tolerant type strain Dietzia timorensis ID05-A0528T.</title>
        <authorList>
            <person name="Wu X."/>
        </authorList>
    </citation>
    <scope>NUCLEOTIDE SEQUENCE [LARGE SCALE GENOMIC DNA]</scope>
    <source>
        <strain evidence="2 3">ID05-A0528</strain>
    </source>
</reference>
<keyword evidence="1" id="KW-0472">Membrane</keyword>